<reference evidence="2" key="1">
    <citation type="submission" date="2018-06" db="EMBL/GenBank/DDBJ databases">
        <authorList>
            <person name="Martinez Ocampo F."/>
            <person name="Quiroz Castaneda R.E."/>
            <person name="Rojas Lopez X."/>
        </authorList>
    </citation>
    <scope>NUCLEOTIDE SEQUENCE [LARGE SCALE GENOMIC DNA]</scope>
    <source>
        <strain evidence="2">INIFAP02</strain>
    </source>
</reference>
<proteinExistence type="predicted"/>
<accession>A0A328PLF8</accession>
<gene>
    <name evidence="1" type="ORF">DNK47_01210</name>
</gene>
<dbReference type="EMBL" id="QKVO01000002">
    <property type="protein sequence ID" value="RAO95224.1"/>
    <property type="molecule type" value="Genomic_DNA"/>
</dbReference>
<evidence type="ECO:0000313" key="2">
    <source>
        <dbReference type="Proteomes" id="UP000249762"/>
    </source>
</evidence>
<dbReference type="AlphaFoldDB" id="A0A328PLF8"/>
<evidence type="ECO:0000313" key="1">
    <source>
        <dbReference type="EMBL" id="RAO95224.1"/>
    </source>
</evidence>
<name>A0A328PLF8_9MOLU</name>
<protein>
    <submittedName>
        <fullName evidence="1">Uncharacterized protein</fullName>
    </submittedName>
</protein>
<keyword evidence="2" id="KW-1185">Reference proteome</keyword>
<dbReference type="Proteomes" id="UP000249762">
    <property type="component" value="Unassembled WGS sequence"/>
</dbReference>
<sequence length="60" mass="7016">MMNGFQDSLSSYPHWITNWKNSYLEVEEDCTLHPSTLSNNTITYAYCKTKDKTEPIQINL</sequence>
<comment type="caution">
    <text evidence="1">The sequence shown here is derived from an EMBL/GenBank/DDBJ whole genome shotgun (WGS) entry which is preliminary data.</text>
</comment>
<organism evidence="1 2">
    <name type="scientific">Mycoplasma wenyonii</name>
    <dbReference type="NCBI Taxonomy" id="65123"/>
    <lineage>
        <taxon>Bacteria</taxon>
        <taxon>Bacillati</taxon>
        <taxon>Mycoplasmatota</taxon>
        <taxon>Mollicutes</taxon>
        <taxon>Mycoplasmataceae</taxon>
        <taxon>Mycoplasma</taxon>
    </lineage>
</organism>